<reference evidence="2 3" key="1">
    <citation type="submission" date="2014-08" db="EMBL/GenBank/DDBJ databases">
        <title>Complete genome sequence of Corynebacterium aquilae S-613T(T) (=DSM 44791(T)), isolated from the choana of a healthy golden eagle.</title>
        <authorList>
            <person name="Ruckert C."/>
            <person name="Albersmeier A."/>
            <person name="Winkler A."/>
            <person name="Kalinowski J."/>
        </authorList>
    </citation>
    <scope>NUCLEOTIDE SEQUENCE [LARGE SCALE GENOMIC DNA]</scope>
    <source>
        <strain evidence="2 3">S-613</strain>
    </source>
</reference>
<dbReference type="KEGG" id="caqu:CAQU_09800"/>
<dbReference type="STRING" id="1431546.CAQU_09800"/>
<evidence type="ECO:0000256" key="1">
    <source>
        <dbReference type="SAM" id="Coils"/>
    </source>
</evidence>
<accession>A0A1L7CHJ0</accession>
<name>A0A1L7CHJ0_9CORY</name>
<evidence type="ECO:0000313" key="2">
    <source>
        <dbReference type="EMBL" id="APT85312.1"/>
    </source>
</evidence>
<dbReference type="RefSeq" id="WP_075727223.1">
    <property type="nucleotide sequence ID" value="NZ_CP009245.1"/>
</dbReference>
<organism evidence="2 3">
    <name type="scientific">Corynebacterium aquilae DSM 44791</name>
    <dbReference type="NCBI Taxonomy" id="1431546"/>
    <lineage>
        <taxon>Bacteria</taxon>
        <taxon>Bacillati</taxon>
        <taxon>Actinomycetota</taxon>
        <taxon>Actinomycetes</taxon>
        <taxon>Mycobacteriales</taxon>
        <taxon>Corynebacteriaceae</taxon>
        <taxon>Corynebacterium</taxon>
    </lineage>
</organism>
<keyword evidence="3" id="KW-1185">Reference proteome</keyword>
<dbReference type="EMBL" id="CP009245">
    <property type="protein sequence ID" value="APT85312.1"/>
    <property type="molecule type" value="Genomic_DNA"/>
</dbReference>
<evidence type="ECO:0000313" key="3">
    <source>
        <dbReference type="Proteomes" id="UP000185478"/>
    </source>
</evidence>
<feature type="coiled-coil region" evidence="1">
    <location>
        <begin position="11"/>
        <end position="38"/>
    </location>
</feature>
<dbReference type="AlphaFoldDB" id="A0A1L7CHJ0"/>
<protein>
    <submittedName>
        <fullName evidence="2">Uncharacterized protein</fullName>
    </submittedName>
</protein>
<proteinExistence type="predicted"/>
<gene>
    <name evidence="2" type="ORF">CAQU_09800</name>
</gene>
<keyword evidence="1" id="KW-0175">Coiled coil</keyword>
<dbReference type="Proteomes" id="UP000185478">
    <property type="component" value="Chromosome"/>
</dbReference>
<sequence length="66" mass="7413">MNKPLIRAGDVDRMTRDLDRMDKEIAVLKDMNRELMSALSSHGEALKLLTQNQRNLTDGITAALDT</sequence>